<dbReference type="EMBL" id="QOQD01000004">
    <property type="protein sequence ID" value="RCL73952.1"/>
    <property type="molecule type" value="Genomic_DNA"/>
</dbReference>
<evidence type="ECO:0000256" key="1">
    <source>
        <dbReference type="SAM" id="Phobius"/>
    </source>
</evidence>
<reference evidence="2 3" key="1">
    <citation type="journal article" date="2018" name="Microbiome">
        <title>Fine metagenomic profile of the Mediterranean stratified and mixed water columns revealed by assembly and recruitment.</title>
        <authorList>
            <person name="Haro-Moreno J.M."/>
            <person name="Lopez-Perez M."/>
            <person name="De La Torre J.R."/>
            <person name="Picazo A."/>
            <person name="Camacho A."/>
            <person name="Rodriguez-Valera F."/>
        </authorList>
    </citation>
    <scope>NUCLEOTIDE SEQUENCE [LARGE SCALE GENOMIC DNA]</scope>
    <source>
        <strain evidence="2">MED-G57</strain>
    </source>
</reference>
<gene>
    <name evidence="2" type="ORF">DBW71_02455</name>
</gene>
<comment type="caution">
    <text evidence="2">The sequence shown here is derived from an EMBL/GenBank/DDBJ whole genome shotgun (WGS) entry which is preliminary data.</text>
</comment>
<evidence type="ECO:0000313" key="3">
    <source>
        <dbReference type="Proteomes" id="UP000253570"/>
    </source>
</evidence>
<protein>
    <submittedName>
        <fullName evidence="2">Flagellar motor protein MotA</fullName>
    </submittedName>
</protein>
<feature type="transmembrane region" description="Helical" evidence="1">
    <location>
        <begin position="137"/>
        <end position="158"/>
    </location>
</feature>
<keyword evidence="2" id="KW-0969">Cilium</keyword>
<keyword evidence="1" id="KW-1133">Transmembrane helix</keyword>
<keyword evidence="2" id="KW-0282">Flagellum</keyword>
<dbReference type="AlphaFoldDB" id="A0A368DQ31"/>
<organism evidence="2 3">
    <name type="scientific">PS1 clade bacterium</name>
    <dbReference type="NCBI Taxonomy" id="2175152"/>
    <lineage>
        <taxon>Bacteria</taxon>
        <taxon>Pseudomonadati</taxon>
        <taxon>Pseudomonadota</taxon>
        <taxon>Alphaproteobacteria</taxon>
        <taxon>PS1 clade</taxon>
    </lineage>
</organism>
<sequence>MTDTPITKNFTHPRIYLFRMFLFSIIIGLFIFIIQENLIKAFLANPIINSIITFVLIFGIVYIMLLTIRLFREVRWVNNFQNGDYHADIGAPPSLLAPMATMMLDHKYEITLSATSMRSILDSISFRFDEAREYSRYMIGLLIFLGLLGTFWGLLLTVDSIGQTIGSLSIGSGEAGEMFEELKSGLESPLSGMAIAFSSSLFGLSGSLILGFFDLIYNQAQNRFYNELEEWLSTVTEINDDRTDNKINFYLNKNIKDMSNILLDLSSTIKNNSKSASPDKTDKLMKVMEDQQKSLYEQIKVQNKLIEEIKNNNNNN</sequence>
<name>A0A368DQ31_9PROT</name>
<keyword evidence="1" id="KW-0812">Transmembrane</keyword>
<feature type="transmembrane region" description="Helical" evidence="1">
    <location>
        <begin position="16"/>
        <end position="35"/>
    </location>
</feature>
<feature type="transmembrane region" description="Helical" evidence="1">
    <location>
        <begin position="193"/>
        <end position="217"/>
    </location>
</feature>
<dbReference type="Proteomes" id="UP000253570">
    <property type="component" value="Unassembled WGS sequence"/>
</dbReference>
<keyword evidence="1" id="KW-0472">Membrane</keyword>
<evidence type="ECO:0000313" key="2">
    <source>
        <dbReference type="EMBL" id="RCL73952.1"/>
    </source>
</evidence>
<proteinExistence type="predicted"/>
<feature type="transmembrane region" description="Helical" evidence="1">
    <location>
        <begin position="47"/>
        <end position="71"/>
    </location>
</feature>
<keyword evidence="2" id="KW-0966">Cell projection</keyword>
<accession>A0A368DQ31</accession>